<dbReference type="PANTHER" id="PTHR39179">
    <property type="entry name" value="SPORE COAT PROTEIN I"/>
    <property type="match status" value="1"/>
</dbReference>
<proteinExistence type="predicted"/>
<accession>C2Y143</accession>
<dbReference type="SUPFAM" id="SSF56112">
    <property type="entry name" value="Protein kinase-like (PK-like)"/>
    <property type="match status" value="1"/>
</dbReference>
<keyword evidence="1" id="KW-0946">Virion</keyword>
<dbReference type="EMBL" id="ACMP01000129">
    <property type="protein sequence ID" value="EEL68288.1"/>
    <property type="molecule type" value="Genomic_DNA"/>
</dbReference>
<dbReference type="HOGENOM" id="CLU_830682_0_0_9"/>
<name>C2Y143_BACMY</name>
<dbReference type="InterPro" id="IPR011009">
    <property type="entry name" value="Kinase-like_dom_sf"/>
</dbReference>
<dbReference type="InterPro" id="IPR047175">
    <property type="entry name" value="CotS-like"/>
</dbReference>
<organism evidence="1">
    <name type="scientific">Bacillus mycoides</name>
    <dbReference type="NCBI Taxonomy" id="1405"/>
    <lineage>
        <taxon>Bacteria</taxon>
        <taxon>Bacillati</taxon>
        <taxon>Bacillota</taxon>
        <taxon>Bacilli</taxon>
        <taxon>Bacillales</taxon>
        <taxon>Bacillaceae</taxon>
        <taxon>Bacillus</taxon>
        <taxon>Bacillus cereus group</taxon>
    </lineage>
</organism>
<sequence>MATAMIQHIYEHYHMHVKELIPLGPYKSFWIRNKVYVLVPIGEMEEEVLVEMKKLSDYMNQQGDITVSTFVPTIHGYYVSEIEEKNYCLLKGMRMLERHATSLGSELSIFHKRGAFFPEEVEQLSRIGEWKALWEKRLDQLERFWQSQVMNHPSDVFDQLFIESFPYYLGVAENAIQYVVDTEMDDTPQITDAATICQERFTPLLWHETKRLKLPFDWVYDHPSRDIAECIRYMMIEKKKDWEQTVVQFITDYERNYSLSSFGWRLLFARLLFPLHYFETVERYYQTGNEEQKGIYRARLEIILHDVKRTEQFMNHFYESFRLPVDKLGIRKLDWLS</sequence>
<dbReference type="NCBIfam" id="TIGR02905">
    <property type="entry name" value="spore_yutH"/>
    <property type="match status" value="1"/>
</dbReference>
<dbReference type="GO" id="GO:0042601">
    <property type="term" value="C:endospore-forming forespore"/>
    <property type="evidence" value="ECO:0007669"/>
    <property type="project" value="TreeGrafter"/>
</dbReference>
<dbReference type="PANTHER" id="PTHR39179:SF2">
    <property type="entry name" value="ENDOSPORE COAT-ASSOCIATED PROTEIN YUTH"/>
    <property type="match status" value="1"/>
</dbReference>
<gene>
    <name evidence="1" type="ORF">bcere0026_46870</name>
</gene>
<reference evidence="1" key="1">
    <citation type="journal article" date="2012" name="Genome Res.">
        <title>Genomic characterization of the Bacillus cereus sensu lato species: Backdrop to the evolution of Bacillus anthracis.</title>
        <authorList>
            <person name="Zwick M.E."/>
            <person name="Joseph S.J."/>
            <person name="Didelot X."/>
            <person name="Chen P.E."/>
            <person name="Bishop-Lilly K.A."/>
            <person name="Stewart A.C."/>
            <person name="Willner K."/>
            <person name="Nolan N."/>
            <person name="Lentz S."/>
            <person name="Thomason M.K."/>
            <person name="Sozhamannan S."/>
            <person name="Mateczun A.J."/>
            <person name="Du L."/>
            <person name="Read T.D."/>
        </authorList>
    </citation>
    <scope>NUCLEOTIDE SEQUENCE [LARGE SCALE GENOMIC DNA]</scope>
    <source>
        <strain evidence="1">AH603</strain>
    </source>
</reference>
<dbReference type="InterPro" id="IPR014254">
    <property type="entry name" value="Spore_coat_YutH"/>
</dbReference>
<protein>
    <submittedName>
        <fullName evidence="1">Spore coat protein</fullName>
    </submittedName>
</protein>
<keyword evidence="1" id="KW-0167">Capsid protein</keyword>
<dbReference type="Proteomes" id="UP000001753">
    <property type="component" value="Chromosome"/>
</dbReference>
<comment type="caution">
    <text evidence="1">The sequence shown here is derived from an EMBL/GenBank/DDBJ whole genome shotgun (WGS) entry which is preliminary data.</text>
</comment>
<evidence type="ECO:0000313" key="1">
    <source>
        <dbReference type="EMBL" id="EEL68288.1"/>
    </source>
</evidence>
<dbReference type="Gene3D" id="3.90.1200.10">
    <property type="match status" value="1"/>
</dbReference>
<dbReference type="AlphaFoldDB" id="C2Y143"/>